<evidence type="ECO:0000256" key="3">
    <source>
        <dbReference type="SAM" id="Phobius"/>
    </source>
</evidence>
<accession>A0ABP8ZHY0</accession>
<keyword evidence="3" id="KW-1133">Transmembrane helix</keyword>
<feature type="transmembrane region" description="Helical" evidence="3">
    <location>
        <begin position="37"/>
        <end position="55"/>
    </location>
</feature>
<evidence type="ECO:0000313" key="5">
    <source>
        <dbReference type="Proteomes" id="UP001500822"/>
    </source>
</evidence>
<evidence type="ECO:0008006" key="6">
    <source>
        <dbReference type="Google" id="ProtNLM"/>
    </source>
</evidence>
<keyword evidence="3" id="KW-0812">Transmembrane</keyword>
<keyword evidence="2 3" id="KW-0472">Membrane</keyword>
<evidence type="ECO:0000256" key="2">
    <source>
        <dbReference type="ARBA" id="ARBA00023136"/>
    </source>
</evidence>
<gene>
    <name evidence="4" type="ORF">GCM10023217_31010</name>
</gene>
<dbReference type="EMBL" id="BAABIE010000017">
    <property type="protein sequence ID" value="GAA4756776.1"/>
    <property type="molecule type" value="Genomic_DNA"/>
</dbReference>
<comment type="caution">
    <text evidence="4">The sequence shown here is derived from an EMBL/GenBank/DDBJ whole genome shotgun (WGS) entry which is preliminary data.</text>
</comment>
<evidence type="ECO:0000313" key="4">
    <source>
        <dbReference type="EMBL" id="GAA4756776.1"/>
    </source>
</evidence>
<organism evidence="4 5">
    <name type="scientific">Gordonia alkaliphila</name>
    <dbReference type="NCBI Taxonomy" id="1053547"/>
    <lineage>
        <taxon>Bacteria</taxon>
        <taxon>Bacillati</taxon>
        <taxon>Actinomycetota</taxon>
        <taxon>Actinomycetes</taxon>
        <taxon>Mycobacteriales</taxon>
        <taxon>Gordoniaceae</taxon>
        <taxon>Gordonia</taxon>
    </lineage>
</organism>
<keyword evidence="5" id="KW-1185">Reference proteome</keyword>
<reference evidence="5" key="1">
    <citation type="journal article" date="2019" name="Int. J. Syst. Evol. Microbiol.">
        <title>The Global Catalogue of Microorganisms (GCM) 10K type strain sequencing project: providing services to taxonomists for standard genome sequencing and annotation.</title>
        <authorList>
            <consortium name="The Broad Institute Genomics Platform"/>
            <consortium name="The Broad Institute Genome Sequencing Center for Infectious Disease"/>
            <person name="Wu L."/>
            <person name="Ma J."/>
        </authorList>
    </citation>
    <scope>NUCLEOTIDE SEQUENCE [LARGE SCALE GENOMIC DNA]</scope>
    <source>
        <strain evidence="5">JCM 18077</strain>
    </source>
</reference>
<name>A0ABP8ZHY0_9ACTN</name>
<comment type="subcellular location">
    <subcellularLocation>
        <location evidence="1">Membrane</location>
    </subcellularLocation>
</comment>
<evidence type="ECO:0000256" key="1">
    <source>
        <dbReference type="ARBA" id="ARBA00004370"/>
    </source>
</evidence>
<dbReference type="PANTHER" id="PTHR37042">
    <property type="entry name" value="OUTER MEMBRANE PROTEIN RV1973"/>
    <property type="match status" value="1"/>
</dbReference>
<dbReference type="Proteomes" id="UP001500822">
    <property type="component" value="Unassembled WGS sequence"/>
</dbReference>
<proteinExistence type="predicted"/>
<sequence>MTRWRAARAARKQAYARLAEAEVDAGVREGLTRSVRLTLAVVAVLAVVLAGLAVWQAQERGNGYSDAELVDAATARVQVLLTADADNENRVRQILAGATGEFYDEFSRSVEAYSEFVREQGSDGRAWVDGAGLVGRSGDRGVVLVAAAVAVKADGSSGKIRRQLRLRVVVEPDDGRLKLSGVAFLP</sequence>
<dbReference type="PANTHER" id="PTHR37042:SF4">
    <property type="entry name" value="OUTER MEMBRANE PROTEIN RV1973"/>
    <property type="match status" value="1"/>
</dbReference>
<protein>
    <recommendedName>
        <fullName evidence="6">Mce protein</fullName>
    </recommendedName>
</protein>